<name>A0A3S2TQH0_9BACI</name>
<comment type="caution">
    <text evidence="1">The sequence shown here is derived from an EMBL/GenBank/DDBJ whole genome shotgun (WGS) entry which is preliminary data.</text>
</comment>
<organism evidence="1 2">
    <name type="scientific">Niallia taxi</name>
    <dbReference type="NCBI Taxonomy" id="2499688"/>
    <lineage>
        <taxon>Bacteria</taxon>
        <taxon>Bacillati</taxon>
        <taxon>Bacillota</taxon>
        <taxon>Bacilli</taxon>
        <taxon>Bacillales</taxon>
        <taxon>Bacillaceae</taxon>
        <taxon>Niallia</taxon>
    </lineage>
</organism>
<evidence type="ECO:0000313" key="1">
    <source>
        <dbReference type="EMBL" id="RVT56286.1"/>
    </source>
</evidence>
<gene>
    <name evidence="1" type="ORF">EM808_27955</name>
</gene>
<sequence>MYSSYKGWDSFSCFFSAEYSQLFLKKSYKLLHTNEIETKSYQNCYPFIYFLEHGKLYYQQAVNSPINIQPVLLFYGFVHLIKACLLTIDPSYPSSTSVLAHGVSTRKRKKQQYLFFKDEIKIQKNGLFACMSENMFQLPSIEGEKFKMGELLQQIPELSDLFHIFTGSPSFLPVSFSNTEAIIPSKILDSYFMSKDRFQHYLESQLGNPVKNVKTSKTSIEVAFSEPLQPVPPFYYNVLDNKHYIPIEKRSVHLPEILVHYLLLYNLSMIARYEIEWWSELLKTMPNQDYPYIESFLSIAAKKGPQLIYNFLAKKM</sequence>
<dbReference type="EMBL" id="RZTZ01000034">
    <property type="protein sequence ID" value="RVT56286.1"/>
    <property type="molecule type" value="Genomic_DNA"/>
</dbReference>
<accession>A0A3S2TQH0</accession>
<dbReference type="RefSeq" id="WP_127743036.1">
    <property type="nucleotide sequence ID" value="NZ_CAJCKN010000113.1"/>
</dbReference>
<dbReference type="Pfam" id="PF14175">
    <property type="entry name" value="YaaC"/>
    <property type="match status" value="1"/>
</dbReference>
<protein>
    <submittedName>
        <fullName evidence="1">Uncharacterized protein</fullName>
    </submittedName>
</protein>
<dbReference type="Proteomes" id="UP000288024">
    <property type="component" value="Unassembled WGS sequence"/>
</dbReference>
<dbReference type="AlphaFoldDB" id="A0A3S2TQH0"/>
<proteinExistence type="predicted"/>
<evidence type="ECO:0000313" key="2">
    <source>
        <dbReference type="Proteomes" id="UP000288024"/>
    </source>
</evidence>
<dbReference type="InterPro" id="IPR026988">
    <property type="entry name" value="YaaC-like"/>
</dbReference>
<dbReference type="GeneID" id="87620524"/>
<keyword evidence="2" id="KW-1185">Reference proteome</keyword>
<reference evidence="1 2" key="1">
    <citation type="submission" date="2019-01" db="EMBL/GenBank/DDBJ databases">
        <title>Bacillus sp. M5HDSG1-1, whole genome shotgun sequence.</title>
        <authorList>
            <person name="Tuo L."/>
        </authorList>
    </citation>
    <scope>NUCLEOTIDE SEQUENCE [LARGE SCALE GENOMIC DNA]</scope>
    <source>
        <strain evidence="1 2">M5HDSG1-1</strain>
    </source>
</reference>